<evidence type="ECO:0000259" key="10">
    <source>
        <dbReference type="PROSITE" id="PS50157"/>
    </source>
</evidence>
<keyword evidence="8" id="KW-0539">Nucleus</keyword>
<evidence type="ECO:0000313" key="12">
    <source>
        <dbReference type="Proteomes" id="UP000007266"/>
    </source>
</evidence>
<feature type="domain" description="C2H2-type" evidence="10">
    <location>
        <begin position="453"/>
        <end position="480"/>
    </location>
</feature>
<keyword evidence="4 9" id="KW-0863">Zinc-finger</keyword>
<dbReference type="PANTHER" id="PTHR47772">
    <property type="entry name" value="ZINC FINGER PROTEIN 200"/>
    <property type="match status" value="1"/>
</dbReference>
<dbReference type="SUPFAM" id="SSF57667">
    <property type="entry name" value="beta-beta-alpha zinc fingers"/>
    <property type="match status" value="8"/>
</dbReference>
<dbReference type="OMA" id="CITINHE"/>
<keyword evidence="2" id="KW-0479">Metal-binding</keyword>
<feature type="domain" description="C2H2-type" evidence="10">
    <location>
        <begin position="133"/>
        <end position="160"/>
    </location>
</feature>
<comment type="subcellular location">
    <subcellularLocation>
        <location evidence="1">Nucleus</location>
    </subcellularLocation>
</comment>
<evidence type="ECO:0000256" key="3">
    <source>
        <dbReference type="ARBA" id="ARBA00022737"/>
    </source>
</evidence>
<reference evidence="11 12" key="2">
    <citation type="journal article" date="2010" name="Nucleic Acids Res.">
        <title>BeetleBase in 2010: revisions to provide comprehensive genomic information for Tribolium castaneum.</title>
        <authorList>
            <person name="Kim H.S."/>
            <person name="Murphy T."/>
            <person name="Xia J."/>
            <person name="Caragea D."/>
            <person name="Park Y."/>
            <person name="Beeman R.W."/>
            <person name="Lorenzen M.D."/>
            <person name="Butcher S."/>
            <person name="Manak J.R."/>
            <person name="Brown S.J."/>
        </authorList>
    </citation>
    <scope>GENOME REANNOTATION</scope>
    <source>
        <strain evidence="11 12">Georgia GA2</strain>
    </source>
</reference>
<dbReference type="FunFam" id="3.30.160.60:FF:003459">
    <property type="match status" value="1"/>
</dbReference>
<keyword evidence="12" id="KW-1185">Reference proteome</keyword>
<feature type="domain" description="C2H2-type" evidence="10">
    <location>
        <begin position="190"/>
        <end position="217"/>
    </location>
</feature>
<reference evidence="11 12" key="1">
    <citation type="journal article" date="2008" name="Nature">
        <title>The genome of the model beetle and pest Tribolium castaneum.</title>
        <authorList>
            <consortium name="Tribolium Genome Sequencing Consortium"/>
            <person name="Richards S."/>
            <person name="Gibbs R.A."/>
            <person name="Weinstock G.M."/>
            <person name="Brown S.J."/>
            <person name="Denell R."/>
            <person name="Beeman R.W."/>
            <person name="Gibbs R."/>
            <person name="Beeman R.W."/>
            <person name="Brown S.J."/>
            <person name="Bucher G."/>
            <person name="Friedrich M."/>
            <person name="Grimmelikhuijzen C.J."/>
            <person name="Klingler M."/>
            <person name="Lorenzen M."/>
            <person name="Richards S."/>
            <person name="Roth S."/>
            <person name="Schroder R."/>
            <person name="Tautz D."/>
            <person name="Zdobnov E.M."/>
            <person name="Muzny D."/>
            <person name="Gibbs R.A."/>
            <person name="Weinstock G.M."/>
            <person name="Attaway T."/>
            <person name="Bell S."/>
            <person name="Buhay C.J."/>
            <person name="Chandrabose M.N."/>
            <person name="Chavez D."/>
            <person name="Clerk-Blankenburg K.P."/>
            <person name="Cree A."/>
            <person name="Dao M."/>
            <person name="Davis C."/>
            <person name="Chacko J."/>
            <person name="Dinh H."/>
            <person name="Dugan-Rocha S."/>
            <person name="Fowler G."/>
            <person name="Garner T.T."/>
            <person name="Garnes J."/>
            <person name="Gnirke A."/>
            <person name="Hawes A."/>
            <person name="Hernandez J."/>
            <person name="Hines S."/>
            <person name="Holder M."/>
            <person name="Hume J."/>
            <person name="Jhangiani S.N."/>
            <person name="Joshi V."/>
            <person name="Khan Z.M."/>
            <person name="Jackson L."/>
            <person name="Kovar C."/>
            <person name="Kowis A."/>
            <person name="Lee S."/>
            <person name="Lewis L.R."/>
            <person name="Margolis J."/>
            <person name="Morgan M."/>
            <person name="Nazareth L.V."/>
            <person name="Nguyen N."/>
            <person name="Okwuonu G."/>
            <person name="Parker D."/>
            <person name="Richards S."/>
            <person name="Ruiz S.J."/>
            <person name="Santibanez J."/>
            <person name="Savard J."/>
            <person name="Scherer S.E."/>
            <person name="Schneider B."/>
            <person name="Sodergren E."/>
            <person name="Tautz D."/>
            <person name="Vattahil S."/>
            <person name="Villasana D."/>
            <person name="White C.S."/>
            <person name="Wright R."/>
            <person name="Park Y."/>
            <person name="Beeman R.W."/>
            <person name="Lord J."/>
            <person name="Oppert B."/>
            <person name="Lorenzen M."/>
            <person name="Brown S."/>
            <person name="Wang L."/>
            <person name="Savard J."/>
            <person name="Tautz D."/>
            <person name="Richards S."/>
            <person name="Weinstock G."/>
            <person name="Gibbs R.A."/>
            <person name="Liu Y."/>
            <person name="Worley K."/>
            <person name="Weinstock G."/>
            <person name="Elsik C.G."/>
            <person name="Reese J.T."/>
            <person name="Elhaik E."/>
            <person name="Landan G."/>
            <person name="Graur D."/>
            <person name="Arensburger P."/>
            <person name="Atkinson P."/>
            <person name="Beeman R.W."/>
            <person name="Beidler J."/>
            <person name="Brown S.J."/>
            <person name="Demuth J.P."/>
            <person name="Drury D.W."/>
            <person name="Du Y.Z."/>
            <person name="Fujiwara H."/>
            <person name="Lorenzen M."/>
            <person name="Maselli V."/>
            <person name="Osanai M."/>
            <person name="Park Y."/>
            <person name="Robertson H.M."/>
            <person name="Tu Z."/>
            <person name="Wang J.J."/>
            <person name="Wang S."/>
            <person name="Richards S."/>
            <person name="Song H."/>
            <person name="Zhang L."/>
            <person name="Sodergren E."/>
            <person name="Werner D."/>
            <person name="Stanke M."/>
            <person name="Morgenstern B."/>
            <person name="Solovyev V."/>
            <person name="Kosarev P."/>
            <person name="Brown G."/>
            <person name="Chen H.C."/>
            <person name="Ermolaeva O."/>
            <person name="Hlavina W."/>
            <person name="Kapustin Y."/>
            <person name="Kiryutin B."/>
            <person name="Kitts P."/>
            <person name="Maglott D."/>
            <person name="Pruitt K."/>
            <person name="Sapojnikov V."/>
            <person name="Souvorov A."/>
            <person name="Mackey A.J."/>
            <person name="Waterhouse R.M."/>
            <person name="Wyder S."/>
            <person name="Zdobnov E.M."/>
            <person name="Zdobnov E.M."/>
            <person name="Wyder S."/>
            <person name="Kriventseva E.V."/>
            <person name="Kadowaki T."/>
            <person name="Bork P."/>
            <person name="Aranda M."/>
            <person name="Bao R."/>
            <person name="Beermann A."/>
            <person name="Berns N."/>
            <person name="Bolognesi R."/>
            <person name="Bonneton F."/>
            <person name="Bopp D."/>
            <person name="Brown S.J."/>
            <person name="Bucher G."/>
            <person name="Butts T."/>
            <person name="Chaumot A."/>
            <person name="Denell R.E."/>
            <person name="Ferrier D.E."/>
            <person name="Friedrich M."/>
            <person name="Gordon C.M."/>
            <person name="Jindra M."/>
            <person name="Klingler M."/>
            <person name="Lan Q."/>
            <person name="Lattorff H.M."/>
            <person name="Laudet V."/>
            <person name="von Levetsow C."/>
            <person name="Liu Z."/>
            <person name="Lutz R."/>
            <person name="Lynch J.A."/>
            <person name="da Fonseca R.N."/>
            <person name="Posnien N."/>
            <person name="Reuter R."/>
            <person name="Roth S."/>
            <person name="Savard J."/>
            <person name="Schinko J.B."/>
            <person name="Schmitt C."/>
            <person name="Schoppmeier M."/>
            <person name="Schroder R."/>
            <person name="Shippy T.D."/>
            <person name="Simonnet F."/>
            <person name="Marques-Souza H."/>
            <person name="Tautz D."/>
            <person name="Tomoyasu Y."/>
            <person name="Trauner J."/>
            <person name="Van der Zee M."/>
            <person name="Vervoort M."/>
            <person name="Wittkopp N."/>
            <person name="Wimmer E.A."/>
            <person name="Yang X."/>
            <person name="Jones A.K."/>
            <person name="Sattelle D.B."/>
            <person name="Ebert P.R."/>
            <person name="Nelson D."/>
            <person name="Scott J.G."/>
            <person name="Beeman R.W."/>
            <person name="Muthukrishnan S."/>
            <person name="Kramer K.J."/>
            <person name="Arakane Y."/>
            <person name="Beeman R.W."/>
            <person name="Zhu Q."/>
            <person name="Hogenkamp D."/>
            <person name="Dixit R."/>
            <person name="Oppert B."/>
            <person name="Jiang H."/>
            <person name="Zou Z."/>
            <person name="Marshall J."/>
            <person name="Elpidina E."/>
            <person name="Vinokurov K."/>
            <person name="Oppert C."/>
            <person name="Zou Z."/>
            <person name="Evans J."/>
            <person name="Lu Z."/>
            <person name="Zhao P."/>
            <person name="Sumathipala N."/>
            <person name="Altincicek B."/>
            <person name="Vilcinskas A."/>
            <person name="Williams M."/>
            <person name="Hultmark D."/>
            <person name="Hetru C."/>
            <person name="Jiang H."/>
            <person name="Grimmelikhuijzen C.J."/>
            <person name="Hauser F."/>
            <person name="Cazzamali G."/>
            <person name="Williamson M."/>
            <person name="Park Y."/>
            <person name="Li B."/>
            <person name="Tanaka Y."/>
            <person name="Predel R."/>
            <person name="Neupert S."/>
            <person name="Schachtner J."/>
            <person name="Verleyen P."/>
            <person name="Raible F."/>
            <person name="Bork P."/>
            <person name="Friedrich M."/>
            <person name="Walden K.K."/>
            <person name="Robertson H.M."/>
            <person name="Angeli S."/>
            <person name="Foret S."/>
            <person name="Bucher G."/>
            <person name="Schuetz S."/>
            <person name="Maleszka R."/>
            <person name="Wimmer E.A."/>
            <person name="Beeman R.W."/>
            <person name="Lorenzen M."/>
            <person name="Tomoyasu Y."/>
            <person name="Miller S.C."/>
            <person name="Grossmann D."/>
            <person name="Bucher G."/>
        </authorList>
    </citation>
    <scope>NUCLEOTIDE SEQUENCE [LARGE SCALE GENOMIC DNA]</scope>
    <source>
        <strain evidence="11 12">Georgia GA2</strain>
    </source>
</reference>
<dbReference type="InterPro" id="IPR036236">
    <property type="entry name" value="Znf_C2H2_sf"/>
</dbReference>
<evidence type="ECO:0000256" key="9">
    <source>
        <dbReference type="PROSITE-ProRule" id="PRU00042"/>
    </source>
</evidence>
<evidence type="ECO:0000256" key="4">
    <source>
        <dbReference type="ARBA" id="ARBA00022771"/>
    </source>
</evidence>
<dbReference type="GO" id="GO:0008270">
    <property type="term" value="F:zinc ion binding"/>
    <property type="evidence" value="ECO:0007669"/>
    <property type="project" value="UniProtKB-KW"/>
</dbReference>
<feature type="domain" description="C2H2-type" evidence="10">
    <location>
        <begin position="217"/>
        <end position="244"/>
    </location>
</feature>
<dbReference type="GO" id="GO:0006357">
    <property type="term" value="P:regulation of transcription by RNA polymerase II"/>
    <property type="evidence" value="ECO:0000318"/>
    <property type="project" value="GO_Central"/>
</dbReference>
<keyword evidence="3" id="KW-0677">Repeat</keyword>
<evidence type="ECO:0000256" key="7">
    <source>
        <dbReference type="ARBA" id="ARBA00023163"/>
    </source>
</evidence>
<feature type="domain" description="C2H2-type" evidence="10">
    <location>
        <begin position="481"/>
        <end position="509"/>
    </location>
</feature>
<feature type="domain" description="C2H2-type" evidence="10">
    <location>
        <begin position="302"/>
        <end position="329"/>
    </location>
</feature>
<keyword evidence="5" id="KW-0862">Zinc</keyword>
<sequence>MRHVRLPGQNIKKLTFRSQIGDILKELNKTEGPQNDDSKPSCSFDVAQKRRYNIRARKKMSYIENLSVKKTTYKCKVCSFTERTKKVMLKHLQTHVGAPLSCFKCKKTFNGSVAYKWHLGHYCTPVFYDKWKYKCSLCPREFVSKRTLASHLQGHKRNNCAYCDKVLTRRVHLIRHLLEVHSIKLERDTYKCDHCEKRYIKKCSLYYHLKQHLPDKYICLECGKVSETVEENEEHKKQHDLQKHFKCAKCGDRFSRRQQYLFHLKRHNQYKCVTCDEFYASRTKVIKHKQQGHEVEGLNPRFICPHCPVAFHRETRFHIHMRKHSEDNRSINCKYCKKTFVSPYAYYKHCITINHEKFSPEINDIACEKCGKHFAKRYDLRQHLYRVHNTSKQFVSCQYCNYKTVHKCNMDRHVALHFRKSNQYTCEYCGKNFDSIANLNDHITYNHIQTRQFKCDKCDKSFKRNSELARHQDSHSDERPHVCTLCGKTYKRLNHLKRHEKQAHHIVKETRRIKNVSEEQKKSESNCENLPELNYWIDSEDLYRVYNDVSLTYGMCEGLEGADLAQNENNSC</sequence>
<dbReference type="OrthoDB" id="3565419at2759"/>
<evidence type="ECO:0000313" key="11">
    <source>
        <dbReference type="EMBL" id="EFA06347.2"/>
    </source>
</evidence>
<dbReference type="Gene3D" id="3.30.160.60">
    <property type="entry name" value="Classic Zinc Finger"/>
    <property type="match status" value="8"/>
</dbReference>
<feature type="domain" description="C2H2-type" evidence="10">
    <location>
        <begin position="424"/>
        <end position="452"/>
    </location>
</feature>
<dbReference type="FunFam" id="3.30.160.60:FF:000446">
    <property type="entry name" value="Zinc finger protein"/>
    <property type="match status" value="1"/>
</dbReference>
<dbReference type="PROSITE" id="PS00028">
    <property type="entry name" value="ZINC_FINGER_C2H2_1"/>
    <property type="match status" value="10"/>
</dbReference>
<feature type="domain" description="C2H2-type" evidence="10">
    <location>
        <begin position="158"/>
        <end position="182"/>
    </location>
</feature>
<evidence type="ECO:0000256" key="2">
    <source>
        <dbReference type="ARBA" id="ARBA00022723"/>
    </source>
</evidence>
<dbReference type="Pfam" id="PF00096">
    <property type="entry name" value="zf-C2H2"/>
    <property type="match status" value="6"/>
</dbReference>
<accession>D6WSU9</accession>
<evidence type="ECO:0000256" key="8">
    <source>
        <dbReference type="ARBA" id="ARBA00023242"/>
    </source>
</evidence>
<evidence type="ECO:0000256" key="1">
    <source>
        <dbReference type="ARBA" id="ARBA00004123"/>
    </source>
</evidence>
<organism evidence="11 12">
    <name type="scientific">Tribolium castaneum</name>
    <name type="common">Red flour beetle</name>
    <dbReference type="NCBI Taxonomy" id="7070"/>
    <lineage>
        <taxon>Eukaryota</taxon>
        <taxon>Metazoa</taxon>
        <taxon>Ecdysozoa</taxon>
        <taxon>Arthropoda</taxon>
        <taxon>Hexapoda</taxon>
        <taxon>Insecta</taxon>
        <taxon>Pterygota</taxon>
        <taxon>Neoptera</taxon>
        <taxon>Endopterygota</taxon>
        <taxon>Coleoptera</taxon>
        <taxon>Polyphaga</taxon>
        <taxon>Cucujiformia</taxon>
        <taxon>Tenebrionidae</taxon>
        <taxon>Tenebrionidae incertae sedis</taxon>
        <taxon>Tribolium</taxon>
    </lineage>
</organism>
<dbReference type="KEGG" id="tca:103313905"/>
<gene>
    <name evidence="11" type="primary">AUGUSTUS-3.0.2_09222</name>
    <name evidence="11" type="ORF">TcasGA2_TC009222</name>
</gene>
<keyword evidence="6" id="KW-0805">Transcription regulation</keyword>
<dbReference type="InterPro" id="IPR050636">
    <property type="entry name" value="C2H2-ZF_domain-containing"/>
</dbReference>
<dbReference type="InterPro" id="IPR013087">
    <property type="entry name" value="Znf_C2H2_type"/>
</dbReference>
<dbReference type="EMBL" id="KQ971352">
    <property type="protein sequence ID" value="EFA06347.2"/>
    <property type="molecule type" value="Genomic_DNA"/>
</dbReference>
<name>D6WSU9_TRICA</name>
<feature type="domain" description="C2H2-type" evidence="10">
    <location>
        <begin position="245"/>
        <end position="272"/>
    </location>
</feature>
<dbReference type="GO" id="GO:0000977">
    <property type="term" value="F:RNA polymerase II transcription regulatory region sequence-specific DNA binding"/>
    <property type="evidence" value="ECO:0000318"/>
    <property type="project" value="GO_Central"/>
</dbReference>
<protein>
    <submittedName>
        <fullName evidence="11">Zinc finger protein 184-like Protein</fullName>
    </submittedName>
</protein>
<dbReference type="SMART" id="SM00355">
    <property type="entry name" value="ZnF_C2H2"/>
    <property type="match status" value="15"/>
</dbReference>
<dbReference type="PANTHER" id="PTHR47772:SF13">
    <property type="entry name" value="GASTRULA ZINC FINGER PROTEIN XLCGF49.1-LIKE-RELATED"/>
    <property type="match status" value="1"/>
</dbReference>
<keyword evidence="7" id="KW-0804">Transcription</keyword>
<dbReference type="HOGENOM" id="CLU_559398_0_0_1"/>
<evidence type="ECO:0000256" key="6">
    <source>
        <dbReference type="ARBA" id="ARBA00023015"/>
    </source>
</evidence>
<dbReference type="InParanoid" id="D6WSU9"/>
<proteinExistence type="predicted"/>
<feature type="domain" description="C2H2-type" evidence="10">
    <location>
        <begin position="365"/>
        <end position="393"/>
    </location>
</feature>
<dbReference type="GO" id="GO:0000981">
    <property type="term" value="F:DNA-binding transcription factor activity, RNA polymerase II-specific"/>
    <property type="evidence" value="ECO:0000318"/>
    <property type="project" value="GO_Central"/>
</dbReference>
<evidence type="ECO:0000256" key="5">
    <source>
        <dbReference type="ARBA" id="ARBA00022833"/>
    </source>
</evidence>
<dbReference type="AlphaFoldDB" id="D6WSU9"/>
<dbReference type="PROSITE" id="PS50157">
    <property type="entry name" value="ZINC_FINGER_C2H2_2"/>
    <property type="match status" value="10"/>
</dbReference>
<dbReference type="GO" id="GO:0005634">
    <property type="term" value="C:nucleus"/>
    <property type="evidence" value="ECO:0000318"/>
    <property type="project" value="GO_Central"/>
</dbReference>
<dbReference type="Proteomes" id="UP000007266">
    <property type="component" value="Linkage group 7"/>
</dbReference>